<keyword evidence="3" id="KW-0145">Chemotaxis</keyword>
<dbReference type="Pfam" id="PF00015">
    <property type="entry name" value="MCPsignal"/>
    <property type="match status" value="1"/>
</dbReference>
<keyword evidence="15" id="KW-1185">Reference proteome</keyword>
<dbReference type="CDD" id="cd06225">
    <property type="entry name" value="HAMP"/>
    <property type="match status" value="1"/>
</dbReference>
<evidence type="ECO:0000256" key="8">
    <source>
        <dbReference type="ARBA" id="ARBA00029447"/>
    </source>
</evidence>
<sequence>MIIIRIKSLQTKVMVIIISIILIALGTLGGLNYWKARQLLFTSVEESTAALAVNSAEQAGLWLNAHKSEVTMLAHSTTITSGNIETIVPFLKSVHQGNKDYISIVFIQPDGTFYDSAGFTGNISQREYFQRAIKGETVITDPLISVTVGLPFVAIVMPVEANGKIIGCISGTVNLENFSKRILSVKMGETGYAFAVQGNGLVIVHPDQDLVLKQNSITDNNAPPPVKEAIQTMIKGEKGISRYTYAGVDKLIAYAPIPGVSWSLGITAPTMEITGKLNQLTWIALATIFTVLIFAVFAVAIFTRRIIKPIKEMEVAAKRIAGGDITVTKLGITSDDEIGHLGQSFEKMTENLRVLIQETSKATEQVAASSEELTSSAEQSAQSSNQVAGSITEVAQGAEKQLLLVSSTTKVVEQMSHGIQQVAANTTEVSASAEKTAREANDGEQAIEKAVNQMAVIEQKTTDTAIVIGELEEKSKHIGQIVEAISNIAGQTNLLALNAAIEAARAGEQGRGFSVVADEVRKLAEQSQEAAKQIAELIGEVQQKTNNAVIFMDEGKKEVTLGTEVVNVAGRNFREILTMIREISNQINEISTAIQQVANGSQQVVNAIQEINIESKNTAGEAQTVSAATEEQSAAMEEIASASQSLAKMAEKLQQTICKFKV</sequence>
<evidence type="ECO:0000256" key="3">
    <source>
        <dbReference type="ARBA" id="ARBA00022500"/>
    </source>
</evidence>
<dbReference type="Gene3D" id="1.10.287.950">
    <property type="entry name" value="Methyl-accepting chemotaxis protein"/>
    <property type="match status" value="1"/>
</dbReference>
<dbReference type="PRINTS" id="PR00260">
    <property type="entry name" value="CHEMTRNSDUCR"/>
</dbReference>
<dbReference type="InterPro" id="IPR003660">
    <property type="entry name" value="HAMP_dom"/>
</dbReference>
<evidence type="ECO:0000259" key="12">
    <source>
        <dbReference type="PROSITE" id="PS50111"/>
    </source>
</evidence>
<dbReference type="PANTHER" id="PTHR32089">
    <property type="entry name" value="METHYL-ACCEPTING CHEMOTAXIS PROTEIN MCPB"/>
    <property type="match status" value="1"/>
</dbReference>
<evidence type="ECO:0000256" key="10">
    <source>
        <dbReference type="SAM" id="Coils"/>
    </source>
</evidence>
<dbReference type="PROSITE" id="PS50111">
    <property type="entry name" value="CHEMOTAXIS_TRANSDUC_2"/>
    <property type="match status" value="1"/>
</dbReference>
<evidence type="ECO:0000259" key="13">
    <source>
        <dbReference type="PROSITE" id="PS50885"/>
    </source>
</evidence>
<dbReference type="Gene3D" id="3.30.450.20">
    <property type="entry name" value="PAS domain"/>
    <property type="match status" value="1"/>
</dbReference>
<evidence type="ECO:0000256" key="7">
    <source>
        <dbReference type="ARBA" id="ARBA00023224"/>
    </source>
</evidence>
<evidence type="ECO:0000256" key="5">
    <source>
        <dbReference type="ARBA" id="ARBA00022989"/>
    </source>
</evidence>
<dbReference type="PROSITE" id="PS50885">
    <property type="entry name" value="HAMP"/>
    <property type="match status" value="1"/>
</dbReference>
<dbReference type="Pfam" id="PF00672">
    <property type="entry name" value="HAMP"/>
    <property type="match status" value="1"/>
</dbReference>
<dbReference type="Gene3D" id="1.10.8.500">
    <property type="entry name" value="HAMP domain in histidine kinase"/>
    <property type="match status" value="1"/>
</dbReference>
<evidence type="ECO:0000313" key="15">
    <source>
        <dbReference type="Proteomes" id="UP000216752"/>
    </source>
</evidence>
<gene>
    <name evidence="14" type="primary">mcpA_3</name>
    <name evidence="14" type="ORF">SPSIL_016250</name>
</gene>
<comment type="subcellular location">
    <subcellularLocation>
        <location evidence="1">Cell membrane</location>
        <topology evidence="1">Multi-pass membrane protein</topology>
    </subcellularLocation>
</comment>
<feature type="domain" description="Methyl-accepting transducer" evidence="12">
    <location>
        <begin position="376"/>
        <end position="612"/>
    </location>
</feature>
<dbReference type="SMART" id="SM00304">
    <property type="entry name" value="HAMP"/>
    <property type="match status" value="2"/>
</dbReference>
<dbReference type="InterPro" id="IPR033479">
    <property type="entry name" value="dCache_1"/>
</dbReference>
<evidence type="ECO:0000256" key="6">
    <source>
        <dbReference type="ARBA" id="ARBA00023136"/>
    </source>
</evidence>
<evidence type="ECO:0000256" key="1">
    <source>
        <dbReference type="ARBA" id="ARBA00004651"/>
    </source>
</evidence>
<evidence type="ECO:0000256" key="4">
    <source>
        <dbReference type="ARBA" id="ARBA00022692"/>
    </source>
</evidence>
<feature type="domain" description="HAMP" evidence="13">
    <location>
        <begin position="304"/>
        <end position="357"/>
    </location>
</feature>
<feature type="coiled-coil region" evidence="10">
    <location>
        <begin position="520"/>
        <end position="547"/>
    </location>
</feature>
<keyword evidence="6 11" id="KW-0472">Membrane</keyword>
<dbReference type="InterPro" id="IPR029151">
    <property type="entry name" value="Sensor-like_sf"/>
</dbReference>
<dbReference type="InterPro" id="IPR004089">
    <property type="entry name" value="MCPsignal_dom"/>
</dbReference>
<dbReference type="CDD" id="cd12914">
    <property type="entry name" value="PDC1_DGC_like"/>
    <property type="match status" value="1"/>
</dbReference>
<keyword evidence="10" id="KW-0175">Coiled coil</keyword>
<feature type="coiled-coil region" evidence="10">
    <location>
        <begin position="433"/>
        <end position="460"/>
    </location>
</feature>
<dbReference type="SUPFAM" id="SSF103190">
    <property type="entry name" value="Sensory domain-like"/>
    <property type="match status" value="1"/>
</dbReference>
<protein>
    <submittedName>
        <fullName evidence="14">Methyl-accepting chemotaxis protein McpA</fullName>
    </submittedName>
</protein>
<dbReference type="InterPro" id="IPR004090">
    <property type="entry name" value="Chemotax_Me-accpt_rcpt"/>
</dbReference>
<dbReference type="EMBL" id="CP155573">
    <property type="protein sequence ID" value="XFO65496.1"/>
    <property type="molecule type" value="Genomic_DNA"/>
</dbReference>
<keyword evidence="4 11" id="KW-0812">Transmembrane</keyword>
<evidence type="ECO:0000256" key="11">
    <source>
        <dbReference type="SAM" id="Phobius"/>
    </source>
</evidence>
<feature type="transmembrane region" description="Helical" evidence="11">
    <location>
        <begin position="280"/>
        <end position="303"/>
    </location>
</feature>
<dbReference type="SMART" id="SM00283">
    <property type="entry name" value="MA"/>
    <property type="match status" value="1"/>
</dbReference>
<evidence type="ECO:0000313" key="14">
    <source>
        <dbReference type="EMBL" id="XFO65496.1"/>
    </source>
</evidence>
<dbReference type="PANTHER" id="PTHR32089:SF114">
    <property type="entry name" value="METHYL-ACCEPTING CHEMOTAXIS PROTEIN MCPB"/>
    <property type="match status" value="1"/>
</dbReference>
<accession>A0ABZ3IIK4</accession>
<reference evidence="14" key="1">
    <citation type="submission" date="2024-05" db="EMBL/GenBank/DDBJ databases">
        <title>Isolation and characterization of Sporomusa carbonis sp. nov., a carboxydotrophic hydrogenogen in the genus of Sporomusa isolated from a charcoal burning pile.</title>
        <authorList>
            <person name="Boeer T."/>
            <person name="Rosenbaum F."/>
            <person name="Eysell L."/>
            <person name="Mueller V."/>
            <person name="Daniel R."/>
            <person name="Poehlein A."/>
        </authorList>
    </citation>
    <scope>NUCLEOTIDE SEQUENCE [LARGE SCALE GENOMIC DNA]</scope>
    <source>
        <strain evidence="14">DSM 10669</strain>
    </source>
</reference>
<comment type="similarity">
    <text evidence="8">Belongs to the methyl-accepting chemotaxis (MCP) protein family.</text>
</comment>
<dbReference type="SUPFAM" id="SSF58104">
    <property type="entry name" value="Methyl-accepting chemotaxis protein (MCP) signaling domain"/>
    <property type="match status" value="1"/>
</dbReference>
<evidence type="ECO:0000256" key="9">
    <source>
        <dbReference type="PROSITE-ProRule" id="PRU00284"/>
    </source>
</evidence>
<feature type="transmembrane region" description="Helical" evidence="11">
    <location>
        <begin position="12"/>
        <end position="34"/>
    </location>
</feature>
<dbReference type="CDD" id="cd12912">
    <property type="entry name" value="PDC2_MCP_like"/>
    <property type="match status" value="1"/>
</dbReference>
<dbReference type="Proteomes" id="UP000216752">
    <property type="component" value="Chromosome"/>
</dbReference>
<organism evidence="14 15">
    <name type="scientific">Sporomusa silvacetica DSM 10669</name>
    <dbReference type="NCBI Taxonomy" id="1123289"/>
    <lineage>
        <taxon>Bacteria</taxon>
        <taxon>Bacillati</taxon>
        <taxon>Bacillota</taxon>
        <taxon>Negativicutes</taxon>
        <taxon>Selenomonadales</taxon>
        <taxon>Sporomusaceae</taxon>
        <taxon>Sporomusa</taxon>
    </lineage>
</organism>
<proteinExistence type="inferred from homology"/>
<keyword evidence="5 11" id="KW-1133">Transmembrane helix</keyword>
<name>A0ABZ3IIK4_9FIRM</name>
<evidence type="ECO:0000256" key="2">
    <source>
        <dbReference type="ARBA" id="ARBA00022475"/>
    </source>
</evidence>
<dbReference type="Pfam" id="PF02743">
    <property type="entry name" value="dCache_1"/>
    <property type="match status" value="1"/>
</dbReference>
<keyword evidence="7 9" id="KW-0807">Transducer</keyword>
<keyword evidence="2" id="KW-1003">Cell membrane</keyword>
<dbReference type="CDD" id="cd11386">
    <property type="entry name" value="MCP_signal"/>
    <property type="match status" value="1"/>
</dbReference>